<dbReference type="GO" id="GO:0016810">
    <property type="term" value="F:hydrolase activity, acting on carbon-nitrogen (but not peptide) bonds"/>
    <property type="evidence" value="ECO:0007669"/>
    <property type="project" value="InterPro"/>
</dbReference>
<sequence length="282" mass="32342">MRILTFDIEEWYHLLELKSTSRPDQWVGFEPRLEANTERILTLLNESGVKATFFVMGWIARHSPSVIRRIAEAGHELGVHSWDHSLISKQSRMEFREDLKRSCGEVSGLSGKPVRMYRAPGFSIVSDTIWALEELMRQGIIADASIFPTSRAHGGFPSFPVDQPCIIEAGGMQLYEFPLNTAKFFNHRVVFSGGGYFRLLPYEIIRRLTNRSSYVMSYFHPRDFDPGQKMLPGLTPLRMFKSYYGLHGSLGKLARLISEFDFVDIGKAIDQNDWSKAYVHRI</sequence>
<dbReference type="AlphaFoldDB" id="A0A644VF39"/>
<comment type="caution">
    <text evidence="2">The sequence shown here is derived from an EMBL/GenBank/DDBJ whole genome shotgun (WGS) entry which is preliminary data.</text>
</comment>
<evidence type="ECO:0000313" key="2">
    <source>
        <dbReference type="EMBL" id="MPL89989.1"/>
    </source>
</evidence>
<dbReference type="Pfam" id="PF01522">
    <property type="entry name" value="Polysacc_deac_1"/>
    <property type="match status" value="1"/>
</dbReference>
<dbReference type="InterPro" id="IPR050248">
    <property type="entry name" value="Polysacc_deacetylase_ArnD"/>
</dbReference>
<dbReference type="InterPro" id="IPR011330">
    <property type="entry name" value="Glyco_hydro/deAcase_b/a-brl"/>
</dbReference>
<dbReference type="PANTHER" id="PTHR10587">
    <property type="entry name" value="GLYCOSYL TRANSFERASE-RELATED"/>
    <property type="match status" value="1"/>
</dbReference>
<feature type="domain" description="NodB homology" evidence="1">
    <location>
        <begin position="23"/>
        <end position="282"/>
    </location>
</feature>
<dbReference type="GO" id="GO:0005975">
    <property type="term" value="P:carbohydrate metabolic process"/>
    <property type="evidence" value="ECO:0007669"/>
    <property type="project" value="InterPro"/>
</dbReference>
<gene>
    <name evidence="2" type="ORF">SDC9_36034</name>
</gene>
<dbReference type="Gene3D" id="3.20.20.370">
    <property type="entry name" value="Glycoside hydrolase/deacetylase"/>
    <property type="match status" value="1"/>
</dbReference>
<name>A0A644VF39_9ZZZZ</name>
<dbReference type="PROSITE" id="PS51677">
    <property type="entry name" value="NODB"/>
    <property type="match status" value="1"/>
</dbReference>
<dbReference type="CDD" id="cd10941">
    <property type="entry name" value="CE4_PuuE_HpPgdA_like_2"/>
    <property type="match status" value="1"/>
</dbReference>
<proteinExistence type="predicted"/>
<dbReference type="InterPro" id="IPR022560">
    <property type="entry name" value="DUF3473"/>
</dbReference>
<accession>A0A644VF39</accession>
<organism evidence="2">
    <name type="scientific">bioreactor metagenome</name>
    <dbReference type="NCBI Taxonomy" id="1076179"/>
    <lineage>
        <taxon>unclassified sequences</taxon>
        <taxon>metagenomes</taxon>
        <taxon>ecological metagenomes</taxon>
    </lineage>
</organism>
<dbReference type="Pfam" id="PF11959">
    <property type="entry name" value="DUF3473"/>
    <property type="match status" value="1"/>
</dbReference>
<reference evidence="2" key="1">
    <citation type="submission" date="2019-08" db="EMBL/GenBank/DDBJ databases">
        <authorList>
            <person name="Kucharzyk K."/>
            <person name="Murdoch R.W."/>
            <person name="Higgins S."/>
            <person name="Loffler F."/>
        </authorList>
    </citation>
    <scope>NUCLEOTIDE SEQUENCE</scope>
</reference>
<dbReference type="EMBL" id="VSSQ01000292">
    <property type="protein sequence ID" value="MPL89989.1"/>
    <property type="molecule type" value="Genomic_DNA"/>
</dbReference>
<protein>
    <recommendedName>
        <fullName evidence="1">NodB homology domain-containing protein</fullName>
    </recommendedName>
</protein>
<evidence type="ECO:0000259" key="1">
    <source>
        <dbReference type="PROSITE" id="PS51677"/>
    </source>
</evidence>
<dbReference type="InterPro" id="IPR002509">
    <property type="entry name" value="NODB_dom"/>
</dbReference>
<dbReference type="InterPro" id="IPR045235">
    <property type="entry name" value="PuuE_HpPgdA-like"/>
</dbReference>
<dbReference type="SUPFAM" id="SSF88713">
    <property type="entry name" value="Glycoside hydrolase/deacetylase"/>
    <property type="match status" value="1"/>
</dbReference>
<dbReference type="PANTHER" id="PTHR10587:SF137">
    <property type="entry name" value="4-DEOXY-4-FORMAMIDO-L-ARABINOSE-PHOSPHOUNDECAPRENOL DEFORMYLASE ARND-RELATED"/>
    <property type="match status" value="1"/>
</dbReference>